<dbReference type="GO" id="GO:0004497">
    <property type="term" value="F:monooxygenase activity"/>
    <property type="evidence" value="ECO:0007669"/>
    <property type="project" value="UniProtKB-KW"/>
</dbReference>
<dbReference type="EMBL" id="RBNI01002058">
    <property type="protein sequence ID" value="RUP49686.1"/>
    <property type="molecule type" value="Genomic_DNA"/>
</dbReference>
<dbReference type="CDD" id="cd11041">
    <property type="entry name" value="CYP503A1-like"/>
    <property type="match status" value="1"/>
</dbReference>
<keyword evidence="8" id="KW-0503">Monooxygenase</keyword>
<evidence type="ECO:0000256" key="3">
    <source>
        <dbReference type="ARBA" id="ARBA00010617"/>
    </source>
</evidence>
<evidence type="ECO:0000313" key="11">
    <source>
        <dbReference type="Proteomes" id="UP000268093"/>
    </source>
</evidence>
<protein>
    <submittedName>
        <fullName evidence="10">Cytochrome P450</fullName>
    </submittedName>
</protein>
<dbReference type="GO" id="GO:0016705">
    <property type="term" value="F:oxidoreductase activity, acting on paired donors, with incorporation or reduction of molecular oxygen"/>
    <property type="evidence" value="ECO:0007669"/>
    <property type="project" value="InterPro"/>
</dbReference>
<evidence type="ECO:0000256" key="4">
    <source>
        <dbReference type="ARBA" id="ARBA00022617"/>
    </source>
</evidence>
<dbReference type="Pfam" id="PF00067">
    <property type="entry name" value="p450"/>
    <property type="match status" value="1"/>
</dbReference>
<keyword evidence="6" id="KW-0479">Metal-binding</keyword>
<keyword evidence="11" id="KW-1185">Reference proteome</keyword>
<gene>
    <name evidence="10" type="ORF">BC936DRAFT_141822</name>
</gene>
<evidence type="ECO:0000256" key="1">
    <source>
        <dbReference type="ARBA" id="ARBA00001971"/>
    </source>
</evidence>
<keyword evidence="9" id="KW-0472">Membrane</keyword>
<keyword evidence="7" id="KW-1133">Transmembrane helix</keyword>
<evidence type="ECO:0000313" key="10">
    <source>
        <dbReference type="EMBL" id="RUP49686.1"/>
    </source>
</evidence>
<comment type="cofactor">
    <cofactor evidence="1">
        <name>heme</name>
        <dbReference type="ChEBI" id="CHEBI:30413"/>
    </cofactor>
</comment>
<dbReference type="GO" id="GO:0005506">
    <property type="term" value="F:iron ion binding"/>
    <property type="evidence" value="ECO:0007669"/>
    <property type="project" value="InterPro"/>
</dbReference>
<dbReference type="Proteomes" id="UP000268093">
    <property type="component" value="Unassembled WGS sequence"/>
</dbReference>
<keyword evidence="5" id="KW-0812">Transmembrane</keyword>
<dbReference type="InterPro" id="IPR002401">
    <property type="entry name" value="Cyt_P450_E_grp-I"/>
</dbReference>
<comment type="similarity">
    <text evidence="3">Belongs to the cytochrome P450 family.</text>
</comment>
<evidence type="ECO:0000256" key="5">
    <source>
        <dbReference type="ARBA" id="ARBA00022692"/>
    </source>
</evidence>
<evidence type="ECO:0000256" key="2">
    <source>
        <dbReference type="ARBA" id="ARBA00004370"/>
    </source>
</evidence>
<accession>A0A433DFT4</accession>
<comment type="subcellular location">
    <subcellularLocation>
        <location evidence="2">Membrane</location>
    </subcellularLocation>
</comment>
<dbReference type="AlphaFoldDB" id="A0A433DFT4"/>
<name>A0A433DFT4_9FUNG</name>
<dbReference type="PANTHER" id="PTHR46206">
    <property type="entry name" value="CYTOCHROME P450"/>
    <property type="match status" value="1"/>
</dbReference>
<evidence type="ECO:0000256" key="6">
    <source>
        <dbReference type="ARBA" id="ARBA00022723"/>
    </source>
</evidence>
<comment type="caution">
    <text evidence="10">The sequence shown here is derived from an EMBL/GenBank/DDBJ whole genome shotgun (WGS) entry which is preliminary data.</text>
</comment>
<keyword evidence="8" id="KW-0560">Oxidoreductase</keyword>
<dbReference type="PANTHER" id="PTHR46206:SF5">
    <property type="entry name" value="P450, PUTATIVE (EUROFUNG)-RELATED"/>
    <property type="match status" value="1"/>
</dbReference>
<dbReference type="OrthoDB" id="1844152at2759"/>
<evidence type="ECO:0000256" key="8">
    <source>
        <dbReference type="ARBA" id="ARBA00023033"/>
    </source>
</evidence>
<dbReference type="InterPro" id="IPR036396">
    <property type="entry name" value="Cyt_P450_sf"/>
</dbReference>
<organism evidence="10 11">
    <name type="scientific">Jimgerdemannia flammicorona</name>
    <dbReference type="NCBI Taxonomy" id="994334"/>
    <lineage>
        <taxon>Eukaryota</taxon>
        <taxon>Fungi</taxon>
        <taxon>Fungi incertae sedis</taxon>
        <taxon>Mucoromycota</taxon>
        <taxon>Mucoromycotina</taxon>
        <taxon>Endogonomycetes</taxon>
        <taxon>Endogonales</taxon>
        <taxon>Endogonaceae</taxon>
        <taxon>Jimgerdemannia</taxon>
    </lineage>
</organism>
<dbReference type="InterPro" id="IPR001128">
    <property type="entry name" value="Cyt_P450"/>
</dbReference>
<dbReference type="GO" id="GO:0020037">
    <property type="term" value="F:heme binding"/>
    <property type="evidence" value="ECO:0007669"/>
    <property type="project" value="InterPro"/>
</dbReference>
<dbReference type="PRINTS" id="PR00463">
    <property type="entry name" value="EP450I"/>
</dbReference>
<keyword evidence="4" id="KW-0349">Heme</keyword>
<dbReference type="SUPFAM" id="SSF48264">
    <property type="entry name" value="Cytochrome P450"/>
    <property type="match status" value="1"/>
</dbReference>
<sequence>MSLTSILTNLSHEEIFSVGRWAFGAGALAYSTKFLFKDEDSYDYGDVFTLNIGGRPVTMVGLSCVDDLVKTKDNVLSFNEAADDFFQIKAIFGSELSDDYLHSRLARASMSKSLNEFAERSIHVIEAALDERLGDLEVGEEKSIDDIMEFMQRPACNDVDFLDTVENFIGECIKAILFGRVFPKWTIPSVINSATSIPKHLEVARKTLFPIIAERRQMAAELGDAFNDFIQWAIDDEKNGEPLSSELIVQGLMALVFVSVATTAINLTHMLYDVAGRQQHISELLSEQEAVLAQHDGKLTKQALDKMKMLDSFFRESLRVNLDSAHTFRKTLEPWTLSNGMVVPKGHTVYFLSDTAHLNANVVGEAPESFNPWRTLNTNKPSTLELTTSHLGLAGRFIASMEIEIAMSVLLRKFEFRTISGTRPANRPVLGTNLTPAEPIIFKRRV</sequence>
<evidence type="ECO:0000256" key="7">
    <source>
        <dbReference type="ARBA" id="ARBA00022989"/>
    </source>
</evidence>
<proteinExistence type="inferred from homology"/>
<evidence type="ECO:0000256" key="9">
    <source>
        <dbReference type="ARBA" id="ARBA00023136"/>
    </source>
</evidence>
<keyword evidence="4" id="KW-0408">Iron</keyword>
<dbReference type="Gene3D" id="1.10.630.10">
    <property type="entry name" value="Cytochrome P450"/>
    <property type="match status" value="1"/>
</dbReference>
<reference evidence="10 11" key="1">
    <citation type="journal article" date="2018" name="New Phytol.">
        <title>Phylogenomics of Endogonaceae and evolution of mycorrhizas within Mucoromycota.</title>
        <authorList>
            <person name="Chang Y."/>
            <person name="Desiro A."/>
            <person name="Na H."/>
            <person name="Sandor L."/>
            <person name="Lipzen A."/>
            <person name="Clum A."/>
            <person name="Barry K."/>
            <person name="Grigoriev I.V."/>
            <person name="Martin F.M."/>
            <person name="Stajich J.E."/>
            <person name="Smith M.E."/>
            <person name="Bonito G."/>
            <person name="Spatafora J.W."/>
        </authorList>
    </citation>
    <scope>NUCLEOTIDE SEQUENCE [LARGE SCALE GENOMIC DNA]</scope>
    <source>
        <strain evidence="10 11">GMNB39</strain>
    </source>
</reference>
<dbReference type="GO" id="GO:0016020">
    <property type="term" value="C:membrane"/>
    <property type="evidence" value="ECO:0007669"/>
    <property type="project" value="UniProtKB-SubCell"/>
</dbReference>